<dbReference type="OrthoDB" id="6577955at2759"/>
<protein>
    <submittedName>
        <fullName evidence="2">PiggyBac transposable element-derived protein 4-like</fullName>
    </submittedName>
</protein>
<reference evidence="2 3" key="1">
    <citation type="submission" date="2019-08" db="EMBL/GenBank/DDBJ databases">
        <title>Whole genome of Aphis craccivora.</title>
        <authorList>
            <person name="Voronova N.V."/>
            <person name="Shulinski R.S."/>
            <person name="Bandarenka Y.V."/>
            <person name="Zhorov D.G."/>
            <person name="Warner D."/>
        </authorList>
    </citation>
    <scope>NUCLEOTIDE SEQUENCE [LARGE SCALE GENOMIC DNA]</scope>
    <source>
        <strain evidence="2">180601</strain>
        <tissue evidence="2">Whole Body</tissue>
    </source>
</reference>
<dbReference type="PANTHER" id="PTHR46599:SF6">
    <property type="entry name" value="DUAL SPECIFICITY PHOSPHATASE 26"/>
    <property type="match status" value="1"/>
</dbReference>
<name>A0A6G0VTP3_APHCR</name>
<dbReference type="Pfam" id="PF13843">
    <property type="entry name" value="DDE_Tnp_1_7"/>
    <property type="match status" value="1"/>
</dbReference>
<evidence type="ECO:0000313" key="3">
    <source>
        <dbReference type="Proteomes" id="UP000478052"/>
    </source>
</evidence>
<dbReference type="InterPro" id="IPR029526">
    <property type="entry name" value="PGBD"/>
</dbReference>
<gene>
    <name evidence="2" type="ORF">FWK35_00037485</name>
</gene>
<feature type="domain" description="PiggyBac transposable element-derived protein" evidence="1">
    <location>
        <begin position="87"/>
        <end position="448"/>
    </location>
</feature>
<dbReference type="PANTHER" id="PTHR46599">
    <property type="entry name" value="PIGGYBAC TRANSPOSABLE ELEMENT-DERIVED PROTEIN 4"/>
    <property type="match status" value="1"/>
</dbReference>
<evidence type="ECO:0000259" key="1">
    <source>
        <dbReference type="Pfam" id="PF13843"/>
    </source>
</evidence>
<keyword evidence="3" id="KW-1185">Reference proteome</keyword>
<dbReference type="AlphaFoldDB" id="A0A6G0VTP3"/>
<dbReference type="EMBL" id="VUJU01011984">
    <property type="protein sequence ID" value="KAF0709169.1"/>
    <property type="molecule type" value="Genomic_DNA"/>
</dbReference>
<sequence length="564" mass="65587">MSSWDDDRIRMFLDEIDDYNENDSDVSDIDYVLESTHDTDTTQSYDSTDEAFTNVSRHKIIVENIDLPTYVGKDKSIWYMHPPPLKTPYESWSLFFPDTVIMEIVKCTNINISRIRQKYKRPRAALDTNIEEMKAVFGLIYMAGVMKSSHQNLSDLWSRDGTGVDFFRSTMCLTRFQFILRALRFDDITTRNERRSVDKLAPIRNIFNDFIQKCQENYVVGEYTTIDEMLESFRGRCNFRQYIRNKPAKYGIKIFALCDARKFYTLNMEVYAGKQPDGPYQIDNKPQKVVERLVVPIIKSGRNVTMDNWFISIPLIQTLLQNHRLTVVGTIRKNKREIPPIFVQTKIKLVNSSLFGYGKTFKDTTLLSYVPKKNKVVTLVSTMHHSDIIDDSSGEAMKPEILTFYNNTKGGVDTVDELKSSYSVSRTSCRWPLTIFYSLLNIAGINSFIIIKDNDSEKHKKLTRRYFLKELSKELCMSYWKHRLTIKTLPRYLKISLKNMTGQEQEQSERQDCPGRCVYCSTKKNRETNTRCVHCNSPICREHTVPACPECSRSMAVDEIESSD</sequence>
<accession>A0A6G0VTP3</accession>
<dbReference type="Proteomes" id="UP000478052">
    <property type="component" value="Unassembled WGS sequence"/>
</dbReference>
<evidence type="ECO:0000313" key="2">
    <source>
        <dbReference type="EMBL" id="KAF0709169.1"/>
    </source>
</evidence>
<proteinExistence type="predicted"/>
<organism evidence="2 3">
    <name type="scientific">Aphis craccivora</name>
    <name type="common">Cowpea aphid</name>
    <dbReference type="NCBI Taxonomy" id="307492"/>
    <lineage>
        <taxon>Eukaryota</taxon>
        <taxon>Metazoa</taxon>
        <taxon>Ecdysozoa</taxon>
        <taxon>Arthropoda</taxon>
        <taxon>Hexapoda</taxon>
        <taxon>Insecta</taxon>
        <taxon>Pterygota</taxon>
        <taxon>Neoptera</taxon>
        <taxon>Paraneoptera</taxon>
        <taxon>Hemiptera</taxon>
        <taxon>Sternorrhyncha</taxon>
        <taxon>Aphidomorpha</taxon>
        <taxon>Aphidoidea</taxon>
        <taxon>Aphididae</taxon>
        <taxon>Aphidini</taxon>
        <taxon>Aphis</taxon>
        <taxon>Aphis</taxon>
    </lineage>
</organism>
<comment type="caution">
    <text evidence="2">The sequence shown here is derived from an EMBL/GenBank/DDBJ whole genome shotgun (WGS) entry which is preliminary data.</text>
</comment>